<dbReference type="InterPro" id="IPR036749">
    <property type="entry name" value="Expansin_CBD_sf"/>
</dbReference>
<evidence type="ECO:0000313" key="2">
    <source>
        <dbReference type="Proteomes" id="UP000195062"/>
    </source>
</evidence>
<dbReference type="Proteomes" id="UP000195062">
    <property type="component" value="Unassembled WGS sequence"/>
</dbReference>
<organism evidence="1 2">
    <name type="scientific">Clavibacter michiganensis subsp. michiganensis</name>
    <dbReference type="NCBI Taxonomy" id="33013"/>
    <lineage>
        <taxon>Bacteria</taxon>
        <taxon>Bacillati</taxon>
        <taxon>Actinomycetota</taxon>
        <taxon>Actinomycetes</taxon>
        <taxon>Micrococcales</taxon>
        <taxon>Microbacteriaceae</taxon>
        <taxon>Clavibacter</taxon>
    </lineage>
</organism>
<evidence type="ECO:0000313" key="1">
    <source>
        <dbReference type="EMBL" id="OUE00663.1"/>
    </source>
</evidence>
<keyword evidence="2" id="KW-1185">Reference proteome</keyword>
<comment type="caution">
    <text evidence="1">The sequence shown here is derived from an EMBL/GenBank/DDBJ whole genome shotgun (WGS) entry which is preliminary data.</text>
</comment>
<proteinExistence type="predicted"/>
<reference evidence="1 2" key="1">
    <citation type="submission" date="2016-08" db="EMBL/GenBank/DDBJ databases">
        <title>Genome sequence of Clavibacter michiganensis subsp. michiganensis strain CASJ007.</title>
        <authorList>
            <person name="Thapa S.P."/>
            <person name="Coaker G."/>
        </authorList>
    </citation>
    <scope>NUCLEOTIDE SEQUENCE [LARGE SCALE GENOMIC DNA]</scope>
    <source>
        <strain evidence="1">CASJ007</strain>
    </source>
</reference>
<dbReference type="EMBL" id="MDHH01000006">
    <property type="protein sequence ID" value="OUE00663.1"/>
    <property type="molecule type" value="Genomic_DNA"/>
</dbReference>
<dbReference type="SUPFAM" id="SSF49590">
    <property type="entry name" value="PHL pollen allergen"/>
    <property type="match status" value="1"/>
</dbReference>
<sequence length="68" mass="7592">MRLRSVELWVGARWVPLSLTDHGYWLAPGYVGAGPFTVRVTDTTGRTATVQGIVLDPMRLQHTASRLR</sequence>
<dbReference type="Gene3D" id="2.60.40.760">
    <property type="entry name" value="Expansin, cellulose-binding-like domain"/>
    <property type="match status" value="1"/>
</dbReference>
<protein>
    <submittedName>
        <fullName evidence="1">Uncharacterized protein</fullName>
    </submittedName>
</protein>
<gene>
    <name evidence="1" type="ORF">CMMCAS07_17325</name>
</gene>
<dbReference type="AlphaFoldDB" id="A0A251XEL3"/>
<name>A0A251XEL3_CLAMM</name>
<accession>A0A251XEL3</accession>